<dbReference type="OrthoDB" id="306439at2157"/>
<proteinExistence type="predicted"/>
<organism evidence="3 4">
    <name type="scientific">Halosimplex pelagicum</name>
    <dbReference type="NCBI Taxonomy" id="869886"/>
    <lineage>
        <taxon>Archaea</taxon>
        <taxon>Methanobacteriati</taxon>
        <taxon>Methanobacteriota</taxon>
        <taxon>Stenosarchaea group</taxon>
        <taxon>Halobacteria</taxon>
        <taxon>Halobacteriales</taxon>
        <taxon>Haloarculaceae</taxon>
        <taxon>Halosimplex</taxon>
    </lineage>
</organism>
<dbReference type="Proteomes" id="UP000509346">
    <property type="component" value="Chromosome"/>
</dbReference>
<evidence type="ECO:0000313" key="4">
    <source>
        <dbReference type="Proteomes" id="UP000509346"/>
    </source>
</evidence>
<evidence type="ECO:0000313" key="3">
    <source>
        <dbReference type="EMBL" id="QLH84060.1"/>
    </source>
</evidence>
<keyword evidence="2" id="KW-1133">Transmembrane helix</keyword>
<dbReference type="EMBL" id="CP058909">
    <property type="protein sequence ID" value="QLH84060.1"/>
    <property type="molecule type" value="Genomic_DNA"/>
</dbReference>
<keyword evidence="2" id="KW-0472">Membrane</keyword>
<keyword evidence="2" id="KW-0812">Transmembrane</keyword>
<evidence type="ECO:0000256" key="2">
    <source>
        <dbReference type="SAM" id="Phobius"/>
    </source>
</evidence>
<evidence type="ECO:0000256" key="1">
    <source>
        <dbReference type="SAM" id="MobiDB-lite"/>
    </source>
</evidence>
<accession>A0A7D5PG66</accession>
<dbReference type="RefSeq" id="WP_179919158.1">
    <property type="nucleotide sequence ID" value="NZ_CP058909.1"/>
</dbReference>
<protein>
    <submittedName>
        <fullName evidence="3">Uncharacterized protein</fullName>
    </submittedName>
</protein>
<reference evidence="3 4" key="1">
    <citation type="submission" date="2020-07" db="EMBL/GenBank/DDBJ databases">
        <title>Halosimplex litoreum sp. nov. and Halosimplex rubrum sp. nov., isolated from different salt environments.</title>
        <authorList>
            <person name="Cui H."/>
        </authorList>
    </citation>
    <scope>NUCLEOTIDE SEQUENCE [LARGE SCALE GENOMIC DNA]</scope>
    <source>
        <strain evidence="3 4">R2</strain>
    </source>
</reference>
<keyword evidence="4" id="KW-1185">Reference proteome</keyword>
<dbReference type="GeneID" id="56085231"/>
<feature type="transmembrane region" description="Helical" evidence="2">
    <location>
        <begin position="12"/>
        <end position="34"/>
    </location>
</feature>
<feature type="region of interest" description="Disordered" evidence="1">
    <location>
        <begin position="88"/>
        <end position="114"/>
    </location>
</feature>
<name>A0A7D5PG66_9EURY</name>
<sequence>MPRTVDLSVPRWVRIAVVFFLVGGAFVTGTAALLDIAVEGLGLAESAYVPSLAFAVVAYLAVCAVWFRRATDGDGGSVWSAIPDTQYTGRHAESGGIARKEQEDAIRELRESEE</sequence>
<gene>
    <name evidence="3" type="ORF">HZS54_21540</name>
</gene>
<dbReference type="AlphaFoldDB" id="A0A7D5PG66"/>
<feature type="compositionally biased region" description="Basic and acidic residues" evidence="1">
    <location>
        <begin position="90"/>
        <end position="114"/>
    </location>
</feature>
<dbReference type="KEGG" id="hpel:HZS54_21540"/>
<feature type="transmembrane region" description="Helical" evidence="2">
    <location>
        <begin position="46"/>
        <end position="67"/>
    </location>
</feature>